<sequence>MESAAELAMETSKVESAVRNQAETKLNQLEHSKPNGTMTSAKERSESAGTGIEKSAWVIDRRRIFQVQVTVDESVISRLRYLCDPQWFRDTASRWPITIVAPESQFRTCPTDHVAIQEAKKNRKLEATVISRKLSADEKRSERDEATSRKIPVASSMQPVASFAYPVDMESSRNKADVVEIYNPDARYPVAVFEASAVAQSIQSTKKQLLREVL</sequence>
<evidence type="ECO:0000256" key="1">
    <source>
        <dbReference type="SAM" id="MobiDB-lite"/>
    </source>
</evidence>
<accession>A0A2Z7A7D4</accession>
<dbReference type="Proteomes" id="UP000250235">
    <property type="component" value="Unassembled WGS sequence"/>
</dbReference>
<keyword evidence="3" id="KW-1185">Reference proteome</keyword>
<evidence type="ECO:0000313" key="2">
    <source>
        <dbReference type="EMBL" id="KZV17399.1"/>
    </source>
</evidence>
<evidence type="ECO:0000313" key="3">
    <source>
        <dbReference type="Proteomes" id="UP000250235"/>
    </source>
</evidence>
<feature type="region of interest" description="Disordered" evidence="1">
    <location>
        <begin position="24"/>
        <end position="50"/>
    </location>
</feature>
<reference evidence="2 3" key="1">
    <citation type="journal article" date="2015" name="Proc. Natl. Acad. Sci. U.S.A.">
        <title>The resurrection genome of Boea hygrometrica: A blueprint for survival of dehydration.</title>
        <authorList>
            <person name="Xiao L."/>
            <person name="Yang G."/>
            <person name="Zhang L."/>
            <person name="Yang X."/>
            <person name="Zhao S."/>
            <person name="Ji Z."/>
            <person name="Zhou Q."/>
            <person name="Hu M."/>
            <person name="Wang Y."/>
            <person name="Chen M."/>
            <person name="Xu Y."/>
            <person name="Jin H."/>
            <person name="Xiao X."/>
            <person name="Hu G."/>
            <person name="Bao F."/>
            <person name="Hu Y."/>
            <person name="Wan P."/>
            <person name="Li L."/>
            <person name="Deng X."/>
            <person name="Kuang T."/>
            <person name="Xiang C."/>
            <person name="Zhu J.K."/>
            <person name="Oliver M.J."/>
            <person name="He Y."/>
        </authorList>
    </citation>
    <scope>NUCLEOTIDE SEQUENCE [LARGE SCALE GENOMIC DNA]</scope>
    <source>
        <strain evidence="3">cv. XS01</strain>
    </source>
</reference>
<dbReference type="EMBL" id="KV018386">
    <property type="protein sequence ID" value="KZV17399.1"/>
    <property type="molecule type" value="Genomic_DNA"/>
</dbReference>
<protein>
    <submittedName>
        <fullName evidence="2">Uncharacterized protein</fullName>
    </submittedName>
</protein>
<dbReference type="AlphaFoldDB" id="A0A2Z7A7D4"/>
<name>A0A2Z7A7D4_9LAMI</name>
<organism evidence="2 3">
    <name type="scientific">Dorcoceras hygrometricum</name>
    <dbReference type="NCBI Taxonomy" id="472368"/>
    <lineage>
        <taxon>Eukaryota</taxon>
        <taxon>Viridiplantae</taxon>
        <taxon>Streptophyta</taxon>
        <taxon>Embryophyta</taxon>
        <taxon>Tracheophyta</taxon>
        <taxon>Spermatophyta</taxon>
        <taxon>Magnoliopsida</taxon>
        <taxon>eudicotyledons</taxon>
        <taxon>Gunneridae</taxon>
        <taxon>Pentapetalae</taxon>
        <taxon>asterids</taxon>
        <taxon>lamiids</taxon>
        <taxon>Lamiales</taxon>
        <taxon>Gesneriaceae</taxon>
        <taxon>Didymocarpoideae</taxon>
        <taxon>Trichosporeae</taxon>
        <taxon>Loxocarpinae</taxon>
        <taxon>Dorcoceras</taxon>
    </lineage>
</organism>
<proteinExistence type="predicted"/>
<gene>
    <name evidence="2" type="ORF">F511_27922</name>
</gene>